<dbReference type="Proteomes" id="UP000494256">
    <property type="component" value="Unassembled WGS sequence"/>
</dbReference>
<organism evidence="2 3">
    <name type="scientific">Arctia plantaginis</name>
    <name type="common">Wood tiger moth</name>
    <name type="synonym">Phalaena plantaginis</name>
    <dbReference type="NCBI Taxonomy" id="874455"/>
    <lineage>
        <taxon>Eukaryota</taxon>
        <taxon>Metazoa</taxon>
        <taxon>Ecdysozoa</taxon>
        <taxon>Arthropoda</taxon>
        <taxon>Hexapoda</taxon>
        <taxon>Insecta</taxon>
        <taxon>Pterygota</taxon>
        <taxon>Neoptera</taxon>
        <taxon>Endopterygota</taxon>
        <taxon>Lepidoptera</taxon>
        <taxon>Glossata</taxon>
        <taxon>Ditrysia</taxon>
        <taxon>Noctuoidea</taxon>
        <taxon>Erebidae</taxon>
        <taxon>Arctiinae</taxon>
        <taxon>Arctia</taxon>
    </lineage>
</organism>
<comment type="caution">
    <text evidence="2">The sequence shown here is derived from an EMBL/GenBank/DDBJ whole genome shotgun (WGS) entry which is preliminary data.</text>
</comment>
<dbReference type="EMBL" id="CADEBD010000308">
    <property type="protein sequence ID" value="CAB3239376.1"/>
    <property type="molecule type" value="Genomic_DNA"/>
</dbReference>
<name>A0A8S1A4G5_ARCPL</name>
<gene>
    <name evidence="2" type="ORF">APLA_LOCUS8650</name>
</gene>
<dbReference type="AlphaFoldDB" id="A0A8S1A4G5"/>
<evidence type="ECO:0000313" key="2">
    <source>
        <dbReference type="EMBL" id="CAB3239376.1"/>
    </source>
</evidence>
<dbReference type="OrthoDB" id="2157354at2759"/>
<proteinExistence type="predicted"/>
<feature type="region of interest" description="Disordered" evidence="1">
    <location>
        <begin position="28"/>
        <end position="47"/>
    </location>
</feature>
<evidence type="ECO:0000313" key="3">
    <source>
        <dbReference type="Proteomes" id="UP000494256"/>
    </source>
</evidence>
<accession>A0A8S1A4G5</accession>
<protein>
    <submittedName>
        <fullName evidence="2">Uncharacterized protein</fullName>
    </submittedName>
</protein>
<sequence length="92" mass="10315">MIRLNETSDITNLVLGLPVALGAAPDNGSVARRGPGSDDTNKYANAGIPDGFSWIFIFLIPMTRMKIKLFYLEIWVYLESDRCESRTNFKNS</sequence>
<reference evidence="2 3" key="1">
    <citation type="submission" date="2020-04" db="EMBL/GenBank/DDBJ databases">
        <authorList>
            <person name="Wallbank WR R."/>
            <person name="Pardo Diaz C."/>
            <person name="Kozak K."/>
            <person name="Martin S."/>
            <person name="Jiggins C."/>
            <person name="Moest M."/>
            <person name="Warren A I."/>
            <person name="Byers J.R.P. K."/>
            <person name="Montejo-Kovacevich G."/>
            <person name="Yen C E."/>
        </authorList>
    </citation>
    <scope>NUCLEOTIDE SEQUENCE [LARGE SCALE GENOMIC DNA]</scope>
</reference>
<evidence type="ECO:0000256" key="1">
    <source>
        <dbReference type="SAM" id="MobiDB-lite"/>
    </source>
</evidence>